<keyword evidence="2 3" id="KW-0040">ANK repeat</keyword>
<dbReference type="SUPFAM" id="SSF48403">
    <property type="entry name" value="Ankyrin repeat"/>
    <property type="match status" value="1"/>
</dbReference>
<feature type="repeat" description="ANK" evidence="3">
    <location>
        <begin position="50"/>
        <end position="82"/>
    </location>
</feature>
<evidence type="ECO:0000256" key="1">
    <source>
        <dbReference type="ARBA" id="ARBA00022737"/>
    </source>
</evidence>
<accession>A0A1R2D1L1</accession>
<evidence type="ECO:0000313" key="4">
    <source>
        <dbReference type="EMBL" id="OMJ95138.1"/>
    </source>
</evidence>
<name>A0A1R2D1L1_9CILI</name>
<keyword evidence="5" id="KW-1185">Reference proteome</keyword>
<dbReference type="Pfam" id="PF13857">
    <property type="entry name" value="Ank_5"/>
    <property type="match status" value="1"/>
</dbReference>
<dbReference type="OrthoDB" id="10266001at2759"/>
<dbReference type="EMBL" id="MPUH01000016">
    <property type="protein sequence ID" value="OMJ95138.1"/>
    <property type="molecule type" value="Genomic_DNA"/>
</dbReference>
<reference evidence="4 5" key="1">
    <citation type="submission" date="2016-11" db="EMBL/GenBank/DDBJ databases">
        <title>The macronuclear genome of Stentor coeruleus: a giant cell with tiny introns.</title>
        <authorList>
            <person name="Slabodnick M."/>
            <person name="Ruby J.G."/>
            <person name="Reiff S.B."/>
            <person name="Swart E.C."/>
            <person name="Gosai S."/>
            <person name="Prabakaran S."/>
            <person name="Witkowska E."/>
            <person name="Larue G.E."/>
            <person name="Fisher S."/>
            <person name="Freeman R.M."/>
            <person name="Gunawardena J."/>
            <person name="Chu W."/>
            <person name="Stover N.A."/>
            <person name="Gregory B.D."/>
            <person name="Nowacki M."/>
            <person name="Derisi J."/>
            <person name="Roy S.W."/>
            <person name="Marshall W.F."/>
            <person name="Sood P."/>
        </authorList>
    </citation>
    <scope>NUCLEOTIDE SEQUENCE [LARGE SCALE GENOMIC DNA]</scope>
    <source>
        <strain evidence="4">WM001</strain>
    </source>
</reference>
<dbReference type="Gene3D" id="1.25.40.20">
    <property type="entry name" value="Ankyrin repeat-containing domain"/>
    <property type="match status" value="1"/>
</dbReference>
<organism evidence="4 5">
    <name type="scientific">Stentor coeruleus</name>
    <dbReference type="NCBI Taxonomy" id="5963"/>
    <lineage>
        <taxon>Eukaryota</taxon>
        <taxon>Sar</taxon>
        <taxon>Alveolata</taxon>
        <taxon>Ciliophora</taxon>
        <taxon>Postciliodesmatophora</taxon>
        <taxon>Heterotrichea</taxon>
        <taxon>Heterotrichida</taxon>
        <taxon>Stentoridae</taxon>
        <taxon>Stentor</taxon>
    </lineage>
</organism>
<proteinExistence type="predicted"/>
<dbReference type="PROSITE" id="PS50088">
    <property type="entry name" value="ANK_REPEAT"/>
    <property type="match status" value="2"/>
</dbReference>
<dbReference type="Proteomes" id="UP000187209">
    <property type="component" value="Unassembled WGS sequence"/>
</dbReference>
<feature type="repeat" description="ANK" evidence="3">
    <location>
        <begin position="83"/>
        <end position="115"/>
    </location>
</feature>
<evidence type="ECO:0000256" key="2">
    <source>
        <dbReference type="ARBA" id="ARBA00023043"/>
    </source>
</evidence>
<dbReference type="AlphaFoldDB" id="A0A1R2D1L1"/>
<evidence type="ECO:0000313" key="5">
    <source>
        <dbReference type="Proteomes" id="UP000187209"/>
    </source>
</evidence>
<gene>
    <name evidence="4" type="ORF">SteCoe_1505</name>
</gene>
<dbReference type="InterPro" id="IPR002110">
    <property type="entry name" value="Ankyrin_rpt"/>
</dbReference>
<dbReference type="SMART" id="SM00248">
    <property type="entry name" value="ANK"/>
    <property type="match status" value="2"/>
</dbReference>
<dbReference type="PROSITE" id="PS50297">
    <property type="entry name" value="ANK_REP_REGION"/>
    <property type="match status" value="2"/>
</dbReference>
<protein>
    <submittedName>
        <fullName evidence="4">Uncharacterized protein</fullName>
    </submittedName>
</protein>
<dbReference type="InterPro" id="IPR036770">
    <property type="entry name" value="Ankyrin_rpt-contain_sf"/>
</dbReference>
<dbReference type="PANTHER" id="PTHR24198">
    <property type="entry name" value="ANKYRIN REPEAT AND PROTEIN KINASE DOMAIN-CONTAINING PROTEIN"/>
    <property type="match status" value="1"/>
</dbReference>
<dbReference type="PANTHER" id="PTHR24198:SF165">
    <property type="entry name" value="ANKYRIN REPEAT-CONTAINING PROTEIN-RELATED"/>
    <property type="match status" value="1"/>
</dbReference>
<sequence length="155" mass="17584">MGSLCHKEDQRVNNIQPTDVLTAIQNNDGNFIFTTEDLLKRLTAVIFKQYNWTYLHLAVWMNKINVVQALLKMGAEINIQDVNGDTPLHLALITNKRFLAKILLENGAKVDIKNIEGVKATELMNGDSLEFMKLKRTETEVEDLEGILDSKNTIK</sequence>
<keyword evidence="1" id="KW-0677">Repeat</keyword>
<comment type="caution">
    <text evidence="4">The sequence shown here is derived from an EMBL/GenBank/DDBJ whole genome shotgun (WGS) entry which is preliminary data.</text>
</comment>
<evidence type="ECO:0000256" key="3">
    <source>
        <dbReference type="PROSITE-ProRule" id="PRU00023"/>
    </source>
</evidence>